<dbReference type="EMBL" id="JAENHN010000037">
    <property type="protein sequence ID" value="MBK1811432.1"/>
    <property type="molecule type" value="Genomic_DNA"/>
</dbReference>
<comment type="function">
    <text evidence="11">Key component of the proton channel; it plays a direct role in the translocation of protons across the membrane.</text>
</comment>
<keyword evidence="8 11" id="KW-0406">Ion transport</keyword>
<gene>
    <name evidence="11" type="primary">atpB</name>
    <name evidence="12" type="ORF">JHL18_12460</name>
</gene>
<evidence type="ECO:0000256" key="5">
    <source>
        <dbReference type="ARBA" id="ARBA00022692"/>
    </source>
</evidence>
<dbReference type="RefSeq" id="WP_200269621.1">
    <property type="nucleotide sequence ID" value="NZ_JAENHN010000037.1"/>
</dbReference>
<organism evidence="12 13">
    <name type="scientific">Clostridium yunnanense</name>
    <dbReference type="NCBI Taxonomy" id="2800325"/>
    <lineage>
        <taxon>Bacteria</taxon>
        <taxon>Bacillati</taxon>
        <taxon>Bacillota</taxon>
        <taxon>Clostridia</taxon>
        <taxon>Eubacteriales</taxon>
        <taxon>Clostridiaceae</taxon>
        <taxon>Clostridium</taxon>
    </lineage>
</organism>
<evidence type="ECO:0000256" key="10">
    <source>
        <dbReference type="ARBA" id="ARBA00023310"/>
    </source>
</evidence>
<dbReference type="InterPro" id="IPR000568">
    <property type="entry name" value="ATP_synth_F0_asu"/>
</dbReference>
<proteinExistence type="inferred from homology"/>
<feature type="transmembrane region" description="Helical" evidence="11">
    <location>
        <begin position="208"/>
        <end position="226"/>
    </location>
</feature>
<keyword evidence="3 11" id="KW-0813">Transport</keyword>
<evidence type="ECO:0000256" key="2">
    <source>
        <dbReference type="ARBA" id="ARBA00006810"/>
    </source>
</evidence>
<keyword evidence="6 11" id="KW-0375">Hydrogen ion transport</keyword>
<keyword evidence="9 11" id="KW-0472">Membrane</keyword>
<evidence type="ECO:0000313" key="12">
    <source>
        <dbReference type="EMBL" id="MBK1811432.1"/>
    </source>
</evidence>
<dbReference type="Proteomes" id="UP000596739">
    <property type="component" value="Unassembled WGS sequence"/>
</dbReference>
<accession>A0ABS1EPW1</accession>
<protein>
    <recommendedName>
        <fullName evidence="11">ATP synthase subunit a</fullName>
    </recommendedName>
    <alternativeName>
        <fullName evidence="11">ATP synthase F0 sector subunit a</fullName>
    </alternativeName>
    <alternativeName>
        <fullName evidence="11">F-ATPase subunit 6</fullName>
    </alternativeName>
</protein>
<evidence type="ECO:0000256" key="7">
    <source>
        <dbReference type="ARBA" id="ARBA00022989"/>
    </source>
</evidence>
<comment type="subcellular location">
    <subcellularLocation>
        <location evidence="11">Cell membrane</location>
        <topology evidence="11">Multi-pass membrane protein</topology>
    </subcellularLocation>
    <subcellularLocation>
        <location evidence="1">Membrane</location>
        <topology evidence="1">Multi-pass membrane protein</topology>
    </subcellularLocation>
</comment>
<keyword evidence="4 11" id="KW-0138">CF(0)</keyword>
<evidence type="ECO:0000256" key="4">
    <source>
        <dbReference type="ARBA" id="ARBA00022547"/>
    </source>
</evidence>
<dbReference type="Pfam" id="PF00119">
    <property type="entry name" value="ATP-synt_A"/>
    <property type="match status" value="1"/>
</dbReference>
<comment type="caution">
    <text evidence="12">The sequence shown here is derived from an EMBL/GenBank/DDBJ whole genome shotgun (WGS) entry which is preliminary data.</text>
</comment>
<feature type="transmembrane region" description="Helical" evidence="11">
    <location>
        <begin position="21"/>
        <end position="43"/>
    </location>
</feature>
<sequence>MVELDPIIVYKVPIGGTTFNITLALVIEWIVLVIIAAACIISTRNLKKIPDKKQTVLEAIYEFVNNTVVDNMGESFKSFVPYIGTIGVYLLFLNLIGLLGFKPPTMNINVVISFSLMTFLLVHGTAIKRVGFGHYLGGYAKPFWPMLPLNILERAILPVSLSLRLFGNILAGTVLVELIYYALHHISWFAQLGIPILFHGYFDIFDGLIQMVIFVMLTMINIKITVEH</sequence>
<keyword evidence="11" id="KW-1003">Cell membrane</keyword>
<dbReference type="InterPro" id="IPR045082">
    <property type="entry name" value="ATP_syn_F0_a_bact/chloroplast"/>
</dbReference>
<comment type="similarity">
    <text evidence="2 11">Belongs to the ATPase A chain family.</text>
</comment>
<feature type="transmembrane region" description="Helical" evidence="11">
    <location>
        <begin position="79"/>
        <end position="101"/>
    </location>
</feature>
<keyword evidence="13" id="KW-1185">Reference proteome</keyword>
<keyword evidence="5 11" id="KW-0812">Transmembrane</keyword>
<dbReference type="PRINTS" id="PR00123">
    <property type="entry name" value="ATPASEA"/>
</dbReference>
<evidence type="ECO:0000313" key="13">
    <source>
        <dbReference type="Proteomes" id="UP000596739"/>
    </source>
</evidence>
<dbReference type="Gene3D" id="1.20.120.220">
    <property type="entry name" value="ATP synthase, F0 complex, subunit A"/>
    <property type="match status" value="1"/>
</dbReference>
<evidence type="ECO:0000256" key="6">
    <source>
        <dbReference type="ARBA" id="ARBA00022781"/>
    </source>
</evidence>
<name>A0ABS1EPW1_9CLOT</name>
<reference evidence="13" key="1">
    <citation type="submission" date="2021-01" db="EMBL/GenBank/DDBJ databases">
        <title>Genome public.</title>
        <authorList>
            <person name="Liu C."/>
            <person name="Sun Q."/>
        </authorList>
    </citation>
    <scope>NUCLEOTIDE SEQUENCE [LARGE SCALE GENOMIC DNA]</scope>
    <source>
        <strain evidence="13">YIM B02505</strain>
    </source>
</reference>
<dbReference type="InterPro" id="IPR023011">
    <property type="entry name" value="ATP_synth_F0_asu_AS"/>
</dbReference>
<keyword evidence="10 11" id="KW-0066">ATP synthesis</keyword>
<dbReference type="InterPro" id="IPR035908">
    <property type="entry name" value="F0_ATP_A_sf"/>
</dbReference>
<dbReference type="PANTHER" id="PTHR42823:SF3">
    <property type="entry name" value="ATP SYNTHASE SUBUNIT A, CHLOROPLASTIC"/>
    <property type="match status" value="1"/>
</dbReference>
<dbReference type="NCBIfam" id="NF004484">
    <property type="entry name" value="PRK05815.3-2"/>
    <property type="match status" value="1"/>
</dbReference>
<dbReference type="PROSITE" id="PS00449">
    <property type="entry name" value="ATPASE_A"/>
    <property type="match status" value="1"/>
</dbReference>
<evidence type="ECO:0000256" key="11">
    <source>
        <dbReference type="HAMAP-Rule" id="MF_01393"/>
    </source>
</evidence>
<keyword evidence="7 11" id="KW-1133">Transmembrane helix</keyword>
<evidence type="ECO:0000256" key="8">
    <source>
        <dbReference type="ARBA" id="ARBA00023065"/>
    </source>
</evidence>
<dbReference type="HAMAP" id="MF_01393">
    <property type="entry name" value="ATP_synth_a_bact"/>
    <property type="match status" value="1"/>
</dbReference>
<evidence type="ECO:0000256" key="3">
    <source>
        <dbReference type="ARBA" id="ARBA00022448"/>
    </source>
</evidence>
<dbReference type="SUPFAM" id="SSF81336">
    <property type="entry name" value="F1F0 ATP synthase subunit A"/>
    <property type="match status" value="1"/>
</dbReference>
<evidence type="ECO:0000256" key="1">
    <source>
        <dbReference type="ARBA" id="ARBA00004141"/>
    </source>
</evidence>
<feature type="transmembrane region" description="Helical" evidence="11">
    <location>
        <begin position="108"/>
        <end position="127"/>
    </location>
</feature>
<dbReference type="CDD" id="cd00310">
    <property type="entry name" value="ATP-synt_Fo_a_6"/>
    <property type="match status" value="1"/>
</dbReference>
<evidence type="ECO:0000256" key="9">
    <source>
        <dbReference type="ARBA" id="ARBA00023136"/>
    </source>
</evidence>
<dbReference type="PANTHER" id="PTHR42823">
    <property type="entry name" value="ATP SYNTHASE SUBUNIT A, CHLOROPLASTIC"/>
    <property type="match status" value="1"/>
</dbReference>